<feature type="domain" description="Glycosyl hydrolase family 13 catalytic" evidence="1">
    <location>
        <begin position="35"/>
        <end position="458"/>
    </location>
</feature>
<dbReference type="InterPro" id="IPR017853">
    <property type="entry name" value="GH"/>
</dbReference>
<dbReference type="PANTHER" id="PTHR43447">
    <property type="entry name" value="ALPHA-AMYLASE"/>
    <property type="match status" value="1"/>
</dbReference>
<dbReference type="Gene3D" id="1.10.1330.10">
    <property type="entry name" value="Dockerin domain"/>
    <property type="match status" value="2"/>
</dbReference>
<evidence type="ECO:0000313" key="3">
    <source>
        <dbReference type="Proteomes" id="UP000320386"/>
    </source>
</evidence>
<dbReference type="InterPro" id="IPR036439">
    <property type="entry name" value="Dockerin_dom_sf"/>
</dbReference>
<keyword evidence="3" id="KW-1185">Reference proteome</keyword>
<dbReference type="AlphaFoldDB" id="A0A518BVD6"/>
<gene>
    <name evidence="2" type="primary">amyS</name>
    <name evidence="2" type="ORF">Pan265_07830</name>
</gene>
<dbReference type="Gene3D" id="3.20.20.80">
    <property type="entry name" value="Glycosidases"/>
    <property type="match status" value="2"/>
</dbReference>
<dbReference type="SUPFAM" id="SSF51445">
    <property type="entry name" value="(Trans)glycosidases"/>
    <property type="match status" value="1"/>
</dbReference>
<dbReference type="GO" id="GO:0000272">
    <property type="term" value="P:polysaccharide catabolic process"/>
    <property type="evidence" value="ECO:0007669"/>
    <property type="project" value="InterPro"/>
</dbReference>
<dbReference type="SUPFAM" id="SSF63446">
    <property type="entry name" value="Type I dockerin domain"/>
    <property type="match status" value="2"/>
</dbReference>
<protein>
    <submittedName>
        <fullName evidence="2">Alpha-amylase</fullName>
        <ecNumber evidence="2">3.2.1.1</ecNumber>
    </submittedName>
</protein>
<proteinExistence type="predicted"/>
<dbReference type="RefSeq" id="WP_145445077.1">
    <property type="nucleotide sequence ID" value="NZ_CP036280.1"/>
</dbReference>
<dbReference type="EMBL" id="CP036280">
    <property type="protein sequence ID" value="QDU70939.1"/>
    <property type="molecule type" value="Genomic_DNA"/>
</dbReference>
<reference evidence="2 3" key="1">
    <citation type="submission" date="2019-02" db="EMBL/GenBank/DDBJ databases">
        <title>Deep-cultivation of Planctomycetes and their phenomic and genomic characterization uncovers novel biology.</title>
        <authorList>
            <person name="Wiegand S."/>
            <person name="Jogler M."/>
            <person name="Boedeker C."/>
            <person name="Pinto D."/>
            <person name="Vollmers J."/>
            <person name="Rivas-Marin E."/>
            <person name="Kohn T."/>
            <person name="Peeters S.H."/>
            <person name="Heuer A."/>
            <person name="Rast P."/>
            <person name="Oberbeckmann S."/>
            <person name="Bunk B."/>
            <person name="Jeske O."/>
            <person name="Meyerdierks A."/>
            <person name="Storesund J.E."/>
            <person name="Kallscheuer N."/>
            <person name="Luecker S."/>
            <person name="Lage O.M."/>
            <person name="Pohl T."/>
            <person name="Merkel B.J."/>
            <person name="Hornburger P."/>
            <person name="Mueller R.-W."/>
            <person name="Bruemmer F."/>
            <person name="Labrenz M."/>
            <person name="Spormann A.M."/>
            <person name="Op den Camp H."/>
            <person name="Overmann J."/>
            <person name="Amann R."/>
            <person name="Jetten M.S.M."/>
            <person name="Mascher T."/>
            <person name="Medema M.H."/>
            <person name="Devos D.P."/>
            <person name="Kaster A.-K."/>
            <person name="Ovreas L."/>
            <person name="Rohde M."/>
            <person name="Galperin M.Y."/>
            <person name="Jogler C."/>
        </authorList>
    </citation>
    <scope>NUCLEOTIDE SEQUENCE [LARGE SCALE GENOMIC DNA]</scope>
    <source>
        <strain evidence="2 3">Pan265</strain>
    </source>
</reference>
<dbReference type="KEGG" id="mcad:Pan265_07830"/>
<dbReference type="InterPro" id="IPR006047">
    <property type="entry name" value="GH13_cat_dom"/>
</dbReference>
<dbReference type="SMART" id="SM00642">
    <property type="entry name" value="Aamy"/>
    <property type="match status" value="1"/>
</dbReference>
<accession>A0A518BVD6</accession>
<organism evidence="2 3">
    <name type="scientific">Mucisphaera calidilacus</name>
    <dbReference type="NCBI Taxonomy" id="2527982"/>
    <lineage>
        <taxon>Bacteria</taxon>
        <taxon>Pseudomonadati</taxon>
        <taxon>Planctomycetota</taxon>
        <taxon>Phycisphaerae</taxon>
        <taxon>Phycisphaerales</taxon>
        <taxon>Phycisphaeraceae</taxon>
        <taxon>Mucisphaera</taxon>
    </lineage>
</organism>
<dbReference type="Proteomes" id="UP000320386">
    <property type="component" value="Chromosome"/>
</dbReference>
<keyword evidence="2" id="KW-0378">Hydrolase</keyword>
<evidence type="ECO:0000313" key="2">
    <source>
        <dbReference type="EMBL" id="QDU70939.1"/>
    </source>
</evidence>
<dbReference type="InterPro" id="IPR018247">
    <property type="entry name" value="EF_Hand_1_Ca_BS"/>
</dbReference>
<dbReference type="OrthoDB" id="9805159at2"/>
<dbReference type="GO" id="GO:0004556">
    <property type="term" value="F:alpha-amylase activity"/>
    <property type="evidence" value="ECO:0007669"/>
    <property type="project" value="UniProtKB-EC"/>
</dbReference>
<sequence length="1062" mass="115191">MFESLQRLSLFPVVVIAISLVAETDRARAMDVSSEPILQFFEQDWTVIDERMSDIFVVGYGRLWLPPPARADSGGLSVGYDVFDRFDLGTPGNPTLYGTEGELKTLIDTAHRAGIKVNTDFIANHNGFSDSSTPGFVAAGDYPGFVTTLPNDVDGDFHSAFAGGERDFRLSGLIDIDQSKNHQFIRHPVTEGDPLNIPAGSFHDRPDPRNAQFYPDRDLGGTTVWDPALNQNVTLYNYNLADPMQGDAFTENATGLLMRNLRWMIQEVGVDGFRFDAVRHFDPWVMNFLDQGMYLANPRKNLDGSHDHVFSFSETGFDSAGFIQQYIRKDIDNDNLGQLGGNRDALDFNFFGAVKNNLSDNGLANDWRNVKNASVDGNDDGYANNGSQGTRFVQSHDEGGAYLNSVAHAYMLMLPGEAIVYFNGEKVADGFRAFPEPGRGDALGGVYGEDITTLVGIRNTHGRGNYLDRTPGGDEKEMLIYERENSALVVLSNRLDGGFDSRTVQTAFEPGTPLIELTGNAADPVFDPGNNDFPSLLVVKDDGTVDLRVPRNVAPGENGVEHGRGYLIYGVSGPQGVMQFMEPDGEGGYAAITDVLAGSVPTLGDDELQNDRLNGLTRLTDITVVTADTFKIQIDTNPVTLLGIHRDRDADGDAAIFRIDDGLDANGNGYVDNVTPGEVTYAFESFTDVNLPGYSDASGVGRYEQIIDTSLLGEGEHTITGRVFRRRNGDEPEVFTDFRQVIYIDREAPEVSFESFEALEEDYARDRQLVLRSEDGTANSVHVFFNVAANITDQQILDAVSGSNAASLLDRNLWARNLTDVVSGKHKVTVVTYEVTGSMSIQHLTGIELDTGFGLGIGDLDSDGVFEARDVELMEIYLSSDNGFFRAAGDGNGDGRLDLRDLTPLGDALAGGPQEALDAYDDLIGRALTIGLPGDLNLDGDFDLTDVDLLLDELGDAVFDYTGDGVSDTADVTYLIEVIGGTFMGDANLDGSVDLLDLSSLASRFGDPASSWSEGDFDGNNVVDLLDLSILASNFGRANGIPEPTTALVLLVLGSALRRRAA</sequence>
<dbReference type="EC" id="3.2.1.1" evidence="2"/>
<name>A0A518BVD6_9BACT</name>
<evidence type="ECO:0000259" key="1">
    <source>
        <dbReference type="SMART" id="SM00642"/>
    </source>
</evidence>
<keyword evidence="2" id="KW-0326">Glycosidase</keyword>
<dbReference type="PROSITE" id="PS00018">
    <property type="entry name" value="EF_HAND_1"/>
    <property type="match status" value="2"/>
</dbReference>